<organism evidence="1">
    <name type="scientific">marine metagenome</name>
    <dbReference type="NCBI Taxonomy" id="408172"/>
    <lineage>
        <taxon>unclassified sequences</taxon>
        <taxon>metagenomes</taxon>
        <taxon>ecological metagenomes</taxon>
    </lineage>
</organism>
<reference evidence="1" key="1">
    <citation type="submission" date="2018-05" db="EMBL/GenBank/DDBJ databases">
        <authorList>
            <person name="Lanie J.A."/>
            <person name="Ng W.-L."/>
            <person name="Kazmierczak K.M."/>
            <person name="Andrzejewski T.M."/>
            <person name="Davidsen T.M."/>
            <person name="Wayne K.J."/>
            <person name="Tettelin H."/>
            <person name="Glass J.I."/>
            <person name="Rusch D."/>
            <person name="Podicherti R."/>
            <person name="Tsui H.-C.T."/>
            <person name="Winkler M.E."/>
        </authorList>
    </citation>
    <scope>NUCLEOTIDE SEQUENCE</scope>
</reference>
<evidence type="ECO:0000313" key="1">
    <source>
        <dbReference type="EMBL" id="SVD35212.1"/>
    </source>
</evidence>
<name>A0A382UM10_9ZZZZ</name>
<proteinExistence type="predicted"/>
<protein>
    <submittedName>
        <fullName evidence="1">Uncharacterized protein</fullName>
    </submittedName>
</protein>
<feature type="non-terminal residue" evidence="1">
    <location>
        <position position="292"/>
    </location>
</feature>
<dbReference type="EMBL" id="UINC01145214">
    <property type="protein sequence ID" value="SVD35212.1"/>
    <property type="molecule type" value="Genomic_DNA"/>
</dbReference>
<gene>
    <name evidence="1" type="ORF">METZ01_LOCUS388066</name>
</gene>
<feature type="non-terminal residue" evidence="1">
    <location>
        <position position="1"/>
    </location>
</feature>
<accession>A0A382UM10</accession>
<sequence length="292" mass="32013">KTFTISSSGTISQTNSKKHTNSFYSNDSFIHLNGTTYVLAFRGPGDDGFISTFKITNDGATIELLKEYEHDTGHGDLHRIQKMSDSTFVVMYKDPSVTSLKTFHTTADGKTITELKKAVLYDSALLGPAIAMVDENTYLFAGGAKDQDGYIYTYDIPADGSSITKVAEKEFDDEFSDYHDLYNAGSNSFLLSHQGTNNKYGYLKMFTVPANGSNITEIYNTNFNNNVTGMTSLEKLDADTYALAYQGSGNDGYISTFTVKAGDTVLPVISFVTVSDDNSKVVATFNEKVFNT</sequence>
<dbReference type="AlphaFoldDB" id="A0A382UM10"/>
<dbReference type="SUPFAM" id="SSF82171">
    <property type="entry name" value="DPP6 N-terminal domain-like"/>
    <property type="match status" value="1"/>
</dbReference>